<dbReference type="NCBIfam" id="TIGR00012">
    <property type="entry name" value="L29"/>
    <property type="match status" value="1"/>
</dbReference>
<dbReference type="PANTHER" id="PTHR10916">
    <property type="entry name" value="60S RIBOSOMAL PROTEIN L35/50S RIBOSOMAL PROTEIN L29"/>
    <property type="match status" value="1"/>
</dbReference>
<dbReference type="InterPro" id="IPR050063">
    <property type="entry name" value="Ribosomal_protein_uL29"/>
</dbReference>
<evidence type="ECO:0000313" key="6">
    <source>
        <dbReference type="EMBL" id="SIO19955.1"/>
    </source>
</evidence>
<keyword evidence="7" id="KW-1185">Reference proteome</keyword>
<dbReference type="HAMAP" id="MF_00374">
    <property type="entry name" value="Ribosomal_uL29"/>
    <property type="match status" value="1"/>
</dbReference>
<dbReference type="PROSITE" id="PS00579">
    <property type="entry name" value="RIBOSOMAL_L29"/>
    <property type="match status" value="1"/>
</dbReference>
<evidence type="ECO:0000256" key="2">
    <source>
        <dbReference type="ARBA" id="ARBA00022980"/>
    </source>
</evidence>
<dbReference type="InterPro" id="IPR018254">
    <property type="entry name" value="Ribosomal_uL29_CS"/>
</dbReference>
<dbReference type="Pfam" id="PF00831">
    <property type="entry name" value="Ribosomal_L29"/>
    <property type="match status" value="1"/>
</dbReference>
<evidence type="ECO:0000256" key="1">
    <source>
        <dbReference type="ARBA" id="ARBA00009254"/>
    </source>
</evidence>
<gene>
    <name evidence="5" type="primary">rpmC</name>
    <name evidence="6" type="ORF">SAMN02743940_1220</name>
</gene>
<dbReference type="GO" id="GO:0022625">
    <property type="term" value="C:cytosolic large ribosomal subunit"/>
    <property type="evidence" value="ECO:0007669"/>
    <property type="project" value="TreeGrafter"/>
</dbReference>
<dbReference type="Gene3D" id="1.10.287.310">
    <property type="match status" value="1"/>
</dbReference>
<keyword evidence="2 5" id="KW-0689">Ribosomal protein</keyword>
<dbReference type="SUPFAM" id="SSF46561">
    <property type="entry name" value="Ribosomal protein L29 (L29p)"/>
    <property type="match status" value="1"/>
</dbReference>
<evidence type="ECO:0000313" key="7">
    <source>
        <dbReference type="Proteomes" id="UP000185062"/>
    </source>
</evidence>
<dbReference type="FunFam" id="1.10.287.310:FF:000001">
    <property type="entry name" value="50S ribosomal protein L29"/>
    <property type="match status" value="1"/>
</dbReference>
<name>A0A1N6HJY3_9PROT</name>
<dbReference type="RefSeq" id="WP_036572916.1">
    <property type="nucleotide sequence ID" value="NZ_FSRO01000001.1"/>
</dbReference>
<reference evidence="6 7" key="1">
    <citation type="submission" date="2016-12" db="EMBL/GenBank/DDBJ databases">
        <authorList>
            <person name="Song W.-J."/>
            <person name="Kurnit D.M."/>
        </authorList>
    </citation>
    <scope>NUCLEOTIDE SEQUENCE [LARGE SCALE GENOMIC DNA]</scope>
    <source>
        <strain evidence="6 7">ATCC 49181</strain>
    </source>
</reference>
<accession>A0A1N6HJY3</accession>
<dbReference type="Proteomes" id="UP000185062">
    <property type="component" value="Unassembled WGS sequence"/>
</dbReference>
<sequence length="62" mass="7283">MKLNELRSLTVDELKNELLLLLKSQFGLRMQQAAQQLSNHNQIRNTRRDIARVKTILSQKTH</sequence>
<dbReference type="GO" id="GO:0006412">
    <property type="term" value="P:translation"/>
    <property type="evidence" value="ECO:0007669"/>
    <property type="project" value="UniProtKB-UniRule"/>
</dbReference>
<organism evidence="6 7">
    <name type="scientific">Nitrosomonas cryotolerans ATCC 49181</name>
    <dbReference type="NCBI Taxonomy" id="1131553"/>
    <lineage>
        <taxon>Bacteria</taxon>
        <taxon>Pseudomonadati</taxon>
        <taxon>Pseudomonadota</taxon>
        <taxon>Betaproteobacteria</taxon>
        <taxon>Nitrosomonadales</taxon>
        <taxon>Nitrosomonadaceae</taxon>
        <taxon>Nitrosomonas</taxon>
    </lineage>
</organism>
<dbReference type="InterPro" id="IPR001854">
    <property type="entry name" value="Ribosomal_uL29"/>
</dbReference>
<dbReference type="CDD" id="cd00427">
    <property type="entry name" value="Ribosomal_L29_HIP"/>
    <property type="match status" value="1"/>
</dbReference>
<dbReference type="PANTHER" id="PTHR10916:SF0">
    <property type="entry name" value="LARGE RIBOSOMAL SUBUNIT PROTEIN UL29C"/>
    <property type="match status" value="1"/>
</dbReference>
<keyword evidence="3 5" id="KW-0687">Ribonucleoprotein</keyword>
<evidence type="ECO:0000256" key="3">
    <source>
        <dbReference type="ARBA" id="ARBA00023274"/>
    </source>
</evidence>
<dbReference type="EMBL" id="FSRO01000001">
    <property type="protein sequence ID" value="SIO19955.1"/>
    <property type="molecule type" value="Genomic_DNA"/>
</dbReference>
<comment type="similarity">
    <text evidence="1 5">Belongs to the universal ribosomal protein uL29 family.</text>
</comment>
<dbReference type="GO" id="GO:0003735">
    <property type="term" value="F:structural constituent of ribosome"/>
    <property type="evidence" value="ECO:0007669"/>
    <property type="project" value="InterPro"/>
</dbReference>
<proteinExistence type="inferred from homology"/>
<protein>
    <recommendedName>
        <fullName evidence="4 5">Large ribosomal subunit protein uL29</fullName>
    </recommendedName>
</protein>
<dbReference type="InterPro" id="IPR036049">
    <property type="entry name" value="Ribosomal_uL29_sf"/>
</dbReference>
<evidence type="ECO:0000256" key="4">
    <source>
        <dbReference type="ARBA" id="ARBA00035204"/>
    </source>
</evidence>
<dbReference type="STRING" id="44575.SAMN05216419_101132"/>
<evidence type="ECO:0000256" key="5">
    <source>
        <dbReference type="HAMAP-Rule" id="MF_00374"/>
    </source>
</evidence>
<dbReference type="AlphaFoldDB" id="A0A1N6HJY3"/>